<dbReference type="AlphaFoldDB" id="A0A5B0RSH9"/>
<protein>
    <submittedName>
        <fullName evidence="3">Uncharacterized protein</fullName>
    </submittedName>
</protein>
<sequence>MARAILQSGHPRAALDGLRRTRPGADNRPLEIENLSDKVIPSTCRTGLSDELIDEVSGGHGLDSRLFTLRPSAVLALEIH</sequence>
<dbReference type="EMBL" id="VSWC01000041">
    <property type="protein sequence ID" value="KAA1104106.1"/>
    <property type="molecule type" value="Genomic_DNA"/>
</dbReference>
<evidence type="ECO:0000313" key="3">
    <source>
        <dbReference type="EMBL" id="KAA1128228.1"/>
    </source>
</evidence>
<feature type="compositionally biased region" description="Basic and acidic residues" evidence="1">
    <location>
        <begin position="17"/>
        <end position="29"/>
    </location>
</feature>
<keyword evidence="4" id="KW-1185">Reference proteome</keyword>
<evidence type="ECO:0000313" key="2">
    <source>
        <dbReference type="EMBL" id="KAA1104106.1"/>
    </source>
</evidence>
<evidence type="ECO:0000256" key="1">
    <source>
        <dbReference type="SAM" id="MobiDB-lite"/>
    </source>
</evidence>
<proteinExistence type="predicted"/>
<accession>A0A5B0RSH9</accession>
<name>A0A5B0RSH9_PUCGR</name>
<dbReference type="EMBL" id="VDEP01000143">
    <property type="protein sequence ID" value="KAA1128228.1"/>
    <property type="molecule type" value="Genomic_DNA"/>
</dbReference>
<comment type="caution">
    <text evidence="3">The sequence shown here is derived from an EMBL/GenBank/DDBJ whole genome shotgun (WGS) entry which is preliminary data.</text>
</comment>
<evidence type="ECO:0000313" key="5">
    <source>
        <dbReference type="Proteomes" id="UP000325313"/>
    </source>
</evidence>
<evidence type="ECO:0000313" key="4">
    <source>
        <dbReference type="Proteomes" id="UP000324748"/>
    </source>
</evidence>
<dbReference type="Proteomes" id="UP000325313">
    <property type="component" value="Unassembled WGS sequence"/>
</dbReference>
<organism evidence="3 5">
    <name type="scientific">Puccinia graminis f. sp. tritici</name>
    <dbReference type="NCBI Taxonomy" id="56615"/>
    <lineage>
        <taxon>Eukaryota</taxon>
        <taxon>Fungi</taxon>
        <taxon>Dikarya</taxon>
        <taxon>Basidiomycota</taxon>
        <taxon>Pucciniomycotina</taxon>
        <taxon>Pucciniomycetes</taxon>
        <taxon>Pucciniales</taxon>
        <taxon>Pucciniaceae</taxon>
        <taxon>Puccinia</taxon>
    </lineage>
</organism>
<feature type="region of interest" description="Disordered" evidence="1">
    <location>
        <begin position="1"/>
        <end position="29"/>
    </location>
</feature>
<reference evidence="4 5" key="1">
    <citation type="submission" date="2019-05" db="EMBL/GenBank/DDBJ databases">
        <title>Emergence of the Ug99 lineage of the wheat stem rust pathogen through somatic hybridization.</title>
        <authorList>
            <person name="Li F."/>
            <person name="Upadhyaya N.M."/>
            <person name="Sperschneider J."/>
            <person name="Matny O."/>
            <person name="Nguyen-Phuc H."/>
            <person name="Mago R."/>
            <person name="Raley C."/>
            <person name="Miller M.E."/>
            <person name="Silverstein K.A.T."/>
            <person name="Henningsen E."/>
            <person name="Hirsch C.D."/>
            <person name="Visser B."/>
            <person name="Pretorius Z.A."/>
            <person name="Steffenson B.J."/>
            <person name="Schwessinger B."/>
            <person name="Dodds P.N."/>
            <person name="Figueroa M."/>
        </authorList>
    </citation>
    <scope>NUCLEOTIDE SEQUENCE [LARGE SCALE GENOMIC DNA]</scope>
    <source>
        <strain evidence="2">21-0</strain>
        <strain evidence="3 5">Ug99</strain>
    </source>
</reference>
<dbReference type="Proteomes" id="UP000324748">
    <property type="component" value="Unassembled WGS sequence"/>
</dbReference>
<gene>
    <name evidence="2" type="ORF">PGT21_010952</name>
    <name evidence="3" type="ORF">PGTUg99_010968</name>
</gene>